<dbReference type="EMBL" id="ADAQ01000011">
    <property type="protein sequence ID" value="EEY72291.1"/>
    <property type="molecule type" value="Genomic_DNA"/>
</dbReference>
<evidence type="ECO:0000313" key="1">
    <source>
        <dbReference type="EMBL" id="EEY72291.1"/>
    </source>
</evidence>
<comment type="caution">
    <text evidence="1">The sequence shown here is derived from an EMBL/GenBank/DDBJ whole genome shotgun (WGS) entry which is preliminary data.</text>
</comment>
<keyword evidence="2" id="KW-1185">Reference proteome</keyword>
<organism evidence="1 2">
    <name type="scientific">Grimontia hollisae CIP 101886</name>
    <dbReference type="NCBI Taxonomy" id="675812"/>
    <lineage>
        <taxon>Bacteria</taxon>
        <taxon>Pseudomonadati</taxon>
        <taxon>Pseudomonadota</taxon>
        <taxon>Gammaproteobacteria</taxon>
        <taxon>Vibrionales</taxon>
        <taxon>Vibrionaceae</taxon>
        <taxon>Grimontia</taxon>
    </lineage>
</organism>
<protein>
    <submittedName>
        <fullName evidence="1">Uncharacterized protein</fullName>
    </submittedName>
</protein>
<gene>
    <name evidence="1" type="ORF">VHA_001389</name>
</gene>
<name>D0I6M2_GRIHO</name>
<reference evidence="1 2" key="1">
    <citation type="submission" date="2009-10" db="EMBL/GenBank/DDBJ databases">
        <authorList>
            <consortium name="Los Alamos National Laboratory (LANL)"/>
            <consortium name="National Microbial Pathogen Data Resource (NMPDR)"/>
            <person name="Saunders E.H."/>
            <person name="Munk A.C."/>
            <person name="Tapia R."/>
            <person name="Green L."/>
            <person name="Rogers Y."/>
            <person name="Detter J.C."/>
            <person name="Bruce D."/>
            <person name="Brettin T.S."/>
            <person name="Colwell R.R."/>
            <person name="Huq A."/>
            <person name="Grim C.J."/>
            <person name="Hasan N.A."/>
            <person name="Bartels D."/>
            <person name="Vonstein V."/>
        </authorList>
    </citation>
    <scope>NUCLEOTIDE SEQUENCE [LARGE SCALE GENOMIC DNA]</scope>
    <source>
        <strain evidence="1 2">CIP 101886</strain>
    </source>
</reference>
<sequence length="37" mass="4125">MQIADTFRDLKSRVYGVGLRQSRTAVRSDPTSCGRPV</sequence>
<evidence type="ECO:0000313" key="2">
    <source>
        <dbReference type="Proteomes" id="UP000003604"/>
    </source>
</evidence>
<dbReference type="AlphaFoldDB" id="D0I6M2"/>
<proteinExistence type="predicted"/>
<dbReference type="Proteomes" id="UP000003604">
    <property type="component" value="Unassembled WGS sequence"/>
</dbReference>
<accession>D0I6M2</accession>